<dbReference type="AlphaFoldDB" id="A0A7W9L2X1"/>
<evidence type="ECO:0000313" key="3">
    <source>
        <dbReference type="Proteomes" id="UP000523821"/>
    </source>
</evidence>
<comment type="caution">
    <text evidence="2">The sequence shown here is derived from an EMBL/GenBank/DDBJ whole genome shotgun (WGS) entry which is preliminary data.</text>
</comment>
<proteinExistence type="inferred from homology"/>
<reference evidence="2 3" key="1">
    <citation type="submission" date="2020-08" db="EMBL/GenBank/DDBJ databases">
        <title>Genomic Encyclopedia of Type Strains, Phase IV (KMG-IV): sequencing the most valuable type-strain genomes for metagenomic binning, comparative biology and taxonomic classification.</title>
        <authorList>
            <person name="Goeker M."/>
        </authorList>
    </citation>
    <scope>NUCLEOTIDE SEQUENCE [LARGE SCALE GENOMIC DNA]</scope>
    <source>
        <strain evidence="2 3">DSM 16268</strain>
    </source>
</reference>
<dbReference type="Gene3D" id="3.40.1620.10">
    <property type="entry name" value="YefM-like domain"/>
    <property type="match status" value="1"/>
</dbReference>
<comment type="similarity">
    <text evidence="1">Belongs to the phD/YefM antitoxin family.</text>
</comment>
<dbReference type="RefSeq" id="WP_183857195.1">
    <property type="nucleotide sequence ID" value="NZ_JACHOO010000006.1"/>
</dbReference>
<sequence>MDAKADTLTISATEFKAKCLDILDRLSDRRLREVVVTKRGKPVAVLTPPAAAEKPVRDPFGTMRGTVFIPDGIDLTAPILDQVFDAERDVESR</sequence>
<dbReference type="InterPro" id="IPR036165">
    <property type="entry name" value="YefM-like_sf"/>
</dbReference>
<protein>
    <submittedName>
        <fullName evidence="2">Prevent-host-death family protein</fullName>
    </submittedName>
</protein>
<dbReference type="EMBL" id="JACHOO010000006">
    <property type="protein sequence ID" value="MBB5753938.1"/>
    <property type="molecule type" value="Genomic_DNA"/>
</dbReference>
<keyword evidence="3" id="KW-1185">Reference proteome</keyword>
<name>A0A7W9L2X1_9HYPH</name>
<dbReference type="Proteomes" id="UP000523821">
    <property type="component" value="Unassembled WGS sequence"/>
</dbReference>
<gene>
    <name evidence="2" type="ORF">GGQ63_003013</name>
</gene>
<evidence type="ECO:0000313" key="2">
    <source>
        <dbReference type="EMBL" id="MBB5753938.1"/>
    </source>
</evidence>
<dbReference type="SUPFAM" id="SSF143120">
    <property type="entry name" value="YefM-like"/>
    <property type="match status" value="1"/>
</dbReference>
<dbReference type="NCBIfam" id="TIGR01552">
    <property type="entry name" value="phd_fam"/>
    <property type="match status" value="1"/>
</dbReference>
<organism evidence="2 3">
    <name type="scientific">Prosthecomicrobium pneumaticum</name>
    <dbReference type="NCBI Taxonomy" id="81895"/>
    <lineage>
        <taxon>Bacteria</taxon>
        <taxon>Pseudomonadati</taxon>
        <taxon>Pseudomonadota</taxon>
        <taxon>Alphaproteobacteria</taxon>
        <taxon>Hyphomicrobiales</taxon>
        <taxon>Kaistiaceae</taxon>
        <taxon>Prosthecomicrobium</taxon>
    </lineage>
</organism>
<evidence type="ECO:0000256" key="1">
    <source>
        <dbReference type="ARBA" id="ARBA00009981"/>
    </source>
</evidence>
<accession>A0A7W9L2X1</accession>